<dbReference type="PANTHER" id="PTHR22600:SF21">
    <property type="entry name" value="BETA-HEXOSAMINIDASE A"/>
    <property type="match status" value="1"/>
</dbReference>
<feature type="domain" description="Glycoside hydrolase family 20 catalytic" evidence="4">
    <location>
        <begin position="124"/>
        <end position="460"/>
    </location>
</feature>
<proteinExistence type="inferred from homology"/>
<dbReference type="InterPro" id="IPR017853">
    <property type="entry name" value="GH"/>
</dbReference>
<dbReference type="EMBL" id="WOTH01000001">
    <property type="protein sequence ID" value="NHO52428.1"/>
    <property type="molecule type" value="Genomic_DNA"/>
</dbReference>
<sequence length="671" mass="73184">MPFPSSVTWKGGTAAPCARVEVTWATAPTPLLRRAAVRFDHRVSALAKSGAVCSLSVRYAPDAGWLTVAAREHYRLEMTGRHATLEADGPAGVLRGLATVLQFRASSDGGVEFPAAVFDDAPRFAWRGIVIDPVRHFLSVTTIERQLDAMELAKLNVLHLHLSDGTAFRVESHRFPRLQQVASHDRYFTQADIRHLVAFAADRGIRVVPEFDVPGHARAILEAYPELAARPETVATGNPNNPALDVTNPRTLAFVKTLFSEMVPLFPDAYFHAGGDEVVASQWTGSPRIAAWMQTHGYRDAAALQAVFTEQVRQVLTSLDRTMIGWDEVMTAPVPRSVAVEVWRASKWTGEATATGHPTIVAAGYYLDLLRPARQSYEVDPFDVKAEGMSAAELAAAQRKHFPHAEAFAMDPQARALDAEQERHVLGGEMPLWTEEVSEPMLDGRLWPRAAAIAERLWSPASVRGVTDMERRLPLVEDELERLGLRTQHERTAMMAGLAGTDVEPVRTLLDMTSPIRNYGINRMAKTAGEALLTWPVAIAVPDNAAALHFNALALAYARGERSVRPELEAVLVKWATNDAAFASVAERSQALMDVRPISRQLSQLASVSLKALRGETDAGWRMDAERLLAGQAEALASCSWNVLPGPGVPPAGGLLIDIVPGVRALVQGVR</sequence>
<comment type="caution">
    <text evidence="5">The sequence shown here is derived from an EMBL/GenBank/DDBJ whole genome shotgun (WGS) entry which is preliminary data.</text>
</comment>
<dbReference type="Proteomes" id="UP000597459">
    <property type="component" value="Unassembled WGS sequence"/>
</dbReference>
<dbReference type="PANTHER" id="PTHR22600">
    <property type="entry name" value="BETA-HEXOSAMINIDASE"/>
    <property type="match status" value="1"/>
</dbReference>
<evidence type="ECO:0000256" key="2">
    <source>
        <dbReference type="ARBA" id="ARBA00022801"/>
    </source>
</evidence>
<dbReference type="SUPFAM" id="SSF51445">
    <property type="entry name" value="(Trans)glycosidases"/>
    <property type="match status" value="1"/>
</dbReference>
<accession>A0A967B8I1</accession>
<protein>
    <submittedName>
        <fullName evidence="5">Family 20 glycosylhydrolase</fullName>
    </submittedName>
</protein>
<evidence type="ECO:0000313" key="6">
    <source>
        <dbReference type="Proteomes" id="UP000597459"/>
    </source>
</evidence>
<dbReference type="Gene3D" id="3.20.20.80">
    <property type="entry name" value="Glycosidases"/>
    <property type="match status" value="1"/>
</dbReference>
<dbReference type="InterPro" id="IPR015883">
    <property type="entry name" value="Glyco_hydro_20_cat"/>
</dbReference>
<dbReference type="Pfam" id="PF00728">
    <property type="entry name" value="Glyco_hydro_20"/>
    <property type="match status" value="1"/>
</dbReference>
<comment type="similarity">
    <text evidence="1">Belongs to the glycosyl hydrolase 20 family.</text>
</comment>
<dbReference type="GO" id="GO:0004563">
    <property type="term" value="F:beta-N-acetylhexosaminidase activity"/>
    <property type="evidence" value="ECO:0007669"/>
    <property type="project" value="InterPro"/>
</dbReference>
<evidence type="ECO:0000313" key="5">
    <source>
        <dbReference type="EMBL" id="NHO52428.1"/>
    </source>
</evidence>
<evidence type="ECO:0000259" key="4">
    <source>
        <dbReference type="Pfam" id="PF00728"/>
    </source>
</evidence>
<dbReference type="InterPro" id="IPR025705">
    <property type="entry name" value="Beta_hexosaminidase_sua/sub"/>
</dbReference>
<reference evidence="5" key="1">
    <citation type="submission" date="2019-11" db="EMBL/GenBank/DDBJ databases">
        <title>Description of new Acetobacter species.</title>
        <authorList>
            <person name="Cleenwerck I."/>
            <person name="Sombolestani A.S."/>
        </authorList>
    </citation>
    <scope>NUCLEOTIDE SEQUENCE</scope>
    <source>
        <strain evidence="5">LMG 1626</strain>
    </source>
</reference>
<dbReference type="SUPFAM" id="SSF55545">
    <property type="entry name" value="beta-N-acetylhexosaminidase-like domain"/>
    <property type="match status" value="1"/>
</dbReference>
<feature type="active site" description="Proton donor" evidence="3">
    <location>
        <position position="277"/>
    </location>
</feature>
<keyword evidence="6" id="KW-1185">Reference proteome</keyword>
<dbReference type="AlphaFoldDB" id="A0A967B8I1"/>
<dbReference type="GO" id="GO:0030203">
    <property type="term" value="P:glycosaminoglycan metabolic process"/>
    <property type="evidence" value="ECO:0007669"/>
    <property type="project" value="TreeGrafter"/>
</dbReference>
<organism evidence="5 6">
    <name type="scientific">Acetobacter estunensis</name>
    <dbReference type="NCBI Taxonomy" id="104097"/>
    <lineage>
        <taxon>Bacteria</taxon>
        <taxon>Pseudomonadati</taxon>
        <taxon>Pseudomonadota</taxon>
        <taxon>Alphaproteobacteria</taxon>
        <taxon>Acetobacterales</taxon>
        <taxon>Acetobacteraceae</taxon>
        <taxon>Acetobacter</taxon>
    </lineage>
</organism>
<dbReference type="GO" id="GO:0016020">
    <property type="term" value="C:membrane"/>
    <property type="evidence" value="ECO:0007669"/>
    <property type="project" value="TreeGrafter"/>
</dbReference>
<keyword evidence="2" id="KW-0378">Hydrolase</keyword>
<dbReference type="InterPro" id="IPR029018">
    <property type="entry name" value="Hex-like_dom2"/>
</dbReference>
<dbReference type="GO" id="GO:0005764">
    <property type="term" value="C:lysosome"/>
    <property type="evidence" value="ECO:0007669"/>
    <property type="project" value="TreeGrafter"/>
</dbReference>
<evidence type="ECO:0000256" key="3">
    <source>
        <dbReference type="PIRSR" id="PIRSR625705-1"/>
    </source>
</evidence>
<evidence type="ECO:0000256" key="1">
    <source>
        <dbReference type="ARBA" id="ARBA00006285"/>
    </source>
</evidence>
<dbReference type="PRINTS" id="PR00738">
    <property type="entry name" value="GLHYDRLASE20"/>
</dbReference>
<name>A0A967B8I1_9PROT</name>
<dbReference type="GO" id="GO:0005975">
    <property type="term" value="P:carbohydrate metabolic process"/>
    <property type="evidence" value="ECO:0007669"/>
    <property type="project" value="InterPro"/>
</dbReference>
<dbReference type="Gene3D" id="3.30.379.10">
    <property type="entry name" value="Chitobiase/beta-hexosaminidase domain 2-like"/>
    <property type="match status" value="1"/>
</dbReference>
<dbReference type="GO" id="GO:0006689">
    <property type="term" value="P:ganglioside catabolic process"/>
    <property type="evidence" value="ECO:0007669"/>
    <property type="project" value="TreeGrafter"/>
</dbReference>
<gene>
    <name evidence="5" type="ORF">GOB87_00395</name>
</gene>